<sequence>MKTFIRLYIIIQSVILHGCSTQHGKNWVMGGFERPTGINPVIAPDSSTSFYDPLSQTTIRWEDNDTFNPAAAVIGDSVYVIYRAEDKTGVKIGHRTSRLGLAASGDGLHFERSKTPIFFPDKDSQQANEWPGGTEDPRIAQAQDGTFVMFYTQWNRKVPRLGVATSSDLRNWTKHGPIFQKSNKLPNLVNMAHKSASILTKLVGDRQVITQVNGKYWLYWGEYGVYGATSDNLIDWEPVVDKEGRLQAFISPREGYFDSSLTECGPPAILTAKGILLLYNGKNHAYKGDPRFNKNTYSAGQVLFDRKDPTKVLARLDTPFLRPMEAFEKSGQYVDGTVFIEGLVYFKQKWFLYYGCADSRVGVAVFDPQKPAVLDPLPD</sequence>
<dbReference type="InterPro" id="IPR023296">
    <property type="entry name" value="Glyco_hydro_beta-prop_sf"/>
</dbReference>
<dbReference type="GO" id="GO:0016757">
    <property type="term" value="F:glycosyltransferase activity"/>
    <property type="evidence" value="ECO:0007669"/>
    <property type="project" value="UniProtKB-KW"/>
</dbReference>
<dbReference type="Pfam" id="PF04041">
    <property type="entry name" value="Glyco_hydro_130"/>
    <property type="match status" value="1"/>
</dbReference>
<dbReference type="PIRSF" id="PIRSF016202">
    <property type="entry name" value="PH1107"/>
    <property type="match status" value="1"/>
</dbReference>
<dbReference type="Gene3D" id="2.115.10.20">
    <property type="entry name" value="Glycosyl hydrolase domain, family 43"/>
    <property type="match status" value="1"/>
</dbReference>
<keyword evidence="1" id="KW-0328">Glycosyltransferase</keyword>
<gene>
    <name evidence="4" type="ORF">DCO56_13330</name>
</gene>
<dbReference type="Proteomes" id="UP000250831">
    <property type="component" value="Unassembled WGS sequence"/>
</dbReference>
<keyword evidence="2" id="KW-0808">Transferase</keyword>
<name>A0A363NU34_9SPHI</name>
<dbReference type="AlphaFoldDB" id="A0A363NU34"/>
<accession>A0A363NU34</accession>
<evidence type="ECO:0000313" key="4">
    <source>
        <dbReference type="EMBL" id="PUV24326.1"/>
    </source>
</evidence>
<evidence type="ECO:0000256" key="1">
    <source>
        <dbReference type="ARBA" id="ARBA00022676"/>
    </source>
</evidence>
<reference evidence="4 5" key="1">
    <citation type="submission" date="2018-04" db="EMBL/GenBank/DDBJ databases">
        <title>Sphingobacterium sp. M46 Genome.</title>
        <authorList>
            <person name="Cheng J."/>
            <person name="Li Y."/>
        </authorList>
    </citation>
    <scope>NUCLEOTIDE SEQUENCE [LARGE SCALE GENOMIC DNA]</scope>
    <source>
        <strain evidence="4 5">M46</strain>
    </source>
</reference>
<protein>
    <recommendedName>
        <fullName evidence="6">Pesticidal protein Cry15Aa</fullName>
    </recommendedName>
</protein>
<proteinExistence type="inferred from homology"/>
<comment type="caution">
    <text evidence="4">The sequence shown here is derived from an EMBL/GenBank/DDBJ whole genome shotgun (WGS) entry which is preliminary data.</text>
</comment>
<dbReference type="InterPro" id="IPR007184">
    <property type="entry name" value="Mannoside_phosphorylase"/>
</dbReference>
<dbReference type="SUPFAM" id="SSF75005">
    <property type="entry name" value="Arabinanase/levansucrase/invertase"/>
    <property type="match status" value="1"/>
</dbReference>
<comment type="similarity">
    <text evidence="3">Belongs to the glycosyl hydrolase 130 family.</text>
</comment>
<dbReference type="PANTHER" id="PTHR34106">
    <property type="entry name" value="GLYCOSIDASE"/>
    <property type="match status" value="1"/>
</dbReference>
<evidence type="ECO:0000256" key="2">
    <source>
        <dbReference type="ARBA" id="ARBA00022679"/>
    </source>
</evidence>
<evidence type="ECO:0008006" key="6">
    <source>
        <dbReference type="Google" id="ProtNLM"/>
    </source>
</evidence>
<dbReference type="OrthoDB" id="2534034at2"/>
<organism evidence="4 5">
    <name type="scientific">Sphingobacterium athyrii</name>
    <dbReference type="NCBI Taxonomy" id="2152717"/>
    <lineage>
        <taxon>Bacteria</taxon>
        <taxon>Pseudomonadati</taxon>
        <taxon>Bacteroidota</taxon>
        <taxon>Sphingobacteriia</taxon>
        <taxon>Sphingobacteriales</taxon>
        <taxon>Sphingobacteriaceae</taxon>
        <taxon>Sphingobacterium</taxon>
    </lineage>
</organism>
<evidence type="ECO:0000256" key="3">
    <source>
        <dbReference type="ARBA" id="ARBA00024356"/>
    </source>
</evidence>
<keyword evidence="5" id="KW-1185">Reference proteome</keyword>
<dbReference type="RefSeq" id="WP_108634254.1">
    <property type="nucleotide sequence ID" value="NZ_QCXX01000003.1"/>
</dbReference>
<dbReference type="CDD" id="cd18610">
    <property type="entry name" value="GH130_BT3780-like"/>
    <property type="match status" value="1"/>
</dbReference>
<evidence type="ECO:0000313" key="5">
    <source>
        <dbReference type="Proteomes" id="UP000250831"/>
    </source>
</evidence>
<dbReference type="PANTHER" id="PTHR34106:SF5">
    <property type="entry name" value="GLYCOSIDASE"/>
    <property type="match status" value="1"/>
</dbReference>
<dbReference type="EMBL" id="QCXX01000003">
    <property type="protein sequence ID" value="PUV24326.1"/>
    <property type="molecule type" value="Genomic_DNA"/>
</dbReference>